<sequence length="226" mass="25227">MLIDMKMRLILCTPFLLLFVSCFQLIEDVTVKQDGSGTAVFTANLSQSRSKLASIMLLDSVNGYKVPSKTDIQNHLAEIATELKKIPGISNVSHSADFDKFIATIRFSFNKVEDLNTIANKLFTEMKITSSNQSSYAYNKGGRTFSRTYVYEPKAKAEFEKLKDADKEVFNSATYTSIYRFDQPVLSQSNASAKLAASKKAVMMQSPILDLITGKRNMTNQIKLAN</sequence>
<dbReference type="EMBL" id="BMIK01000017">
    <property type="protein sequence ID" value="GGC42099.1"/>
    <property type="molecule type" value="Genomic_DNA"/>
</dbReference>
<evidence type="ECO:0000313" key="1">
    <source>
        <dbReference type="EMBL" id="GGC42099.1"/>
    </source>
</evidence>
<dbReference type="PROSITE" id="PS51257">
    <property type="entry name" value="PROKAR_LIPOPROTEIN"/>
    <property type="match status" value="1"/>
</dbReference>
<proteinExistence type="predicted"/>
<protein>
    <recommendedName>
        <fullName evidence="3">DUF541 domain-containing protein</fullName>
    </recommendedName>
</protein>
<comment type="caution">
    <text evidence="1">The sequence shown here is derived from an EMBL/GenBank/DDBJ whole genome shotgun (WGS) entry which is preliminary data.</text>
</comment>
<dbReference type="Proteomes" id="UP000597338">
    <property type="component" value="Unassembled WGS sequence"/>
</dbReference>
<organism evidence="1 2">
    <name type="scientific">Parapedobacter defluvii</name>
    <dbReference type="NCBI Taxonomy" id="2045106"/>
    <lineage>
        <taxon>Bacteria</taxon>
        <taxon>Pseudomonadati</taxon>
        <taxon>Bacteroidota</taxon>
        <taxon>Sphingobacteriia</taxon>
        <taxon>Sphingobacteriales</taxon>
        <taxon>Sphingobacteriaceae</taxon>
        <taxon>Parapedobacter</taxon>
    </lineage>
</organism>
<gene>
    <name evidence="1" type="ORF">GCM10011386_37830</name>
</gene>
<accession>A0ABQ1ML51</accession>
<evidence type="ECO:0008006" key="3">
    <source>
        <dbReference type="Google" id="ProtNLM"/>
    </source>
</evidence>
<reference evidence="2" key="1">
    <citation type="journal article" date="2019" name="Int. J. Syst. Evol. Microbiol.">
        <title>The Global Catalogue of Microorganisms (GCM) 10K type strain sequencing project: providing services to taxonomists for standard genome sequencing and annotation.</title>
        <authorList>
            <consortium name="The Broad Institute Genomics Platform"/>
            <consortium name="The Broad Institute Genome Sequencing Center for Infectious Disease"/>
            <person name="Wu L."/>
            <person name="Ma J."/>
        </authorList>
    </citation>
    <scope>NUCLEOTIDE SEQUENCE [LARGE SCALE GENOMIC DNA]</scope>
    <source>
        <strain evidence="2">CGMCC 1.15342</strain>
    </source>
</reference>
<evidence type="ECO:0000313" key="2">
    <source>
        <dbReference type="Proteomes" id="UP000597338"/>
    </source>
</evidence>
<keyword evidence="2" id="KW-1185">Reference proteome</keyword>
<name>A0ABQ1ML51_9SPHI</name>